<keyword evidence="1" id="KW-0812">Transmembrane</keyword>
<protein>
    <submittedName>
        <fullName evidence="2">Uncharacterized protein</fullName>
    </submittedName>
</protein>
<keyword evidence="1" id="KW-0472">Membrane</keyword>
<reference evidence="2" key="1">
    <citation type="journal article" date="2020" name="Nature">
        <title>Giant virus diversity and host interactions through global metagenomics.</title>
        <authorList>
            <person name="Schulz F."/>
            <person name="Roux S."/>
            <person name="Paez-Espino D."/>
            <person name="Jungbluth S."/>
            <person name="Walsh D.A."/>
            <person name="Denef V.J."/>
            <person name="McMahon K.D."/>
            <person name="Konstantinidis K.T."/>
            <person name="Eloe-Fadrosh E.A."/>
            <person name="Kyrpides N.C."/>
            <person name="Woyke T."/>
        </authorList>
    </citation>
    <scope>NUCLEOTIDE SEQUENCE</scope>
    <source>
        <strain evidence="2">GVMAG-M-3300027769-26</strain>
    </source>
</reference>
<dbReference type="AlphaFoldDB" id="A0A6C0LAB8"/>
<feature type="transmembrane region" description="Helical" evidence="1">
    <location>
        <begin position="26"/>
        <end position="47"/>
    </location>
</feature>
<organism evidence="2">
    <name type="scientific">viral metagenome</name>
    <dbReference type="NCBI Taxonomy" id="1070528"/>
    <lineage>
        <taxon>unclassified sequences</taxon>
        <taxon>metagenomes</taxon>
        <taxon>organismal metagenomes</taxon>
    </lineage>
</organism>
<evidence type="ECO:0000313" key="2">
    <source>
        <dbReference type="EMBL" id="QHU27523.1"/>
    </source>
</evidence>
<keyword evidence="1" id="KW-1133">Transmembrane helix</keyword>
<sequence>MKTSTVIDVAAAEIGTEELRASHSTIFGRFLFGETLFIIIFISYKILIIFHDNIEDIIGNIKLILDTDFARNRSRHTLSPLYNNFHKILNQFFIFLSK</sequence>
<name>A0A6C0LAB8_9ZZZZ</name>
<proteinExistence type="predicted"/>
<dbReference type="EMBL" id="MN740459">
    <property type="protein sequence ID" value="QHU27523.1"/>
    <property type="molecule type" value="Genomic_DNA"/>
</dbReference>
<evidence type="ECO:0000256" key="1">
    <source>
        <dbReference type="SAM" id="Phobius"/>
    </source>
</evidence>
<accession>A0A6C0LAB8</accession>